<dbReference type="EMBL" id="NIBG01000005">
    <property type="protein sequence ID" value="PAB59938.1"/>
    <property type="molecule type" value="Genomic_DNA"/>
</dbReference>
<dbReference type="SUPFAM" id="SSF51219">
    <property type="entry name" value="TRAP-like"/>
    <property type="match status" value="1"/>
</dbReference>
<sequence>MEYKILHKGAYPLVEVNLGRGERLKAESGAMVAMSNTIDVDGKMEGGLMAGLGRLLAGEKFFFQTLNASRGDGTVLLAPSSTGDIVDITLDGSHGMCVQKDGFLAGQEGIEVSTNMQNLAKGIFSGEGFFILKISGKGHLFLNSFGAIHELNLQPGEEMIVDNSHLVAWADYMDYTIEKASKGWISSFTSGEGLVCKFRGPGKVYIQSRNPGSFGTWLKPYIPMPSGK</sequence>
<reference evidence="1 2" key="1">
    <citation type="submission" date="2017-06" db="EMBL/GenBank/DDBJ databases">
        <title>Draft genome sequence of anaerobic fermentative bacterium Anaeromicrobium sediminis DY2726D isolated from West Pacific Ocean sediments.</title>
        <authorList>
            <person name="Zeng X."/>
        </authorList>
    </citation>
    <scope>NUCLEOTIDE SEQUENCE [LARGE SCALE GENOMIC DNA]</scope>
    <source>
        <strain evidence="1 2">DY2726D</strain>
    </source>
</reference>
<evidence type="ECO:0000313" key="1">
    <source>
        <dbReference type="EMBL" id="PAB59938.1"/>
    </source>
</evidence>
<dbReference type="InterPro" id="IPR016031">
    <property type="entry name" value="Trp_RNA-bd_attenuator-like_dom"/>
</dbReference>
<dbReference type="Pfam" id="PF01987">
    <property type="entry name" value="AIM24"/>
    <property type="match status" value="1"/>
</dbReference>
<dbReference type="PANTHER" id="PTHR43657">
    <property type="entry name" value="TRYPTOPHAN RNA-BINDING ATTENUATOR PROTEIN-LIKE PROTEIN"/>
    <property type="match status" value="1"/>
</dbReference>
<dbReference type="Proteomes" id="UP000216024">
    <property type="component" value="Unassembled WGS sequence"/>
</dbReference>
<keyword evidence="2" id="KW-1185">Reference proteome</keyword>
<dbReference type="OrthoDB" id="9779518at2"/>
<evidence type="ECO:0000313" key="2">
    <source>
        <dbReference type="Proteomes" id="UP000216024"/>
    </source>
</evidence>
<gene>
    <name evidence="1" type="ORF">CCE28_08265</name>
</gene>
<protein>
    <submittedName>
        <fullName evidence="1">TIGR00266 family protein</fullName>
    </submittedName>
</protein>
<dbReference type="NCBIfam" id="TIGR00266">
    <property type="entry name" value="TIGR00266 family protein"/>
    <property type="match status" value="1"/>
</dbReference>
<dbReference type="PANTHER" id="PTHR43657:SF1">
    <property type="entry name" value="ALTERED INHERITANCE OF MITOCHONDRIA PROTEIN 24, MITOCHONDRIAL"/>
    <property type="match status" value="1"/>
</dbReference>
<accession>A0A267MM06</accession>
<dbReference type="RefSeq" id="WP_095132854.1">
    <property type="nucleotide sequence ID" value="NZ_NIBG01000005.1"/>
</dbReference>
<name>A0A267MM06_9FIRM</name>
<comment type="caution">
    <text evidence="1">The sequence shown here is derived from an EMBL/GenBank/DDBJ whole genome shotgun (WGS) entry which is preliminary data.</text>
</comment>
<dbReference type="InterPro" id="IPR002838">
    <property type="entry name" value="AIM24"/>
</dbReference>
<dbReference type="Gene3D" id="3.60.160.10">
    <property type="entry name" value="Mitochondrial biogenesis AIM24"/>
    <property type="match status" value="1"/>
</dbReference>
<dbReference type="InterPro" id="IPR036983">
    <property type="entry name" value="AIM24_sf"/>
</dbReference>
<dbReference type="AlphaFoldDB" id="A0A267MM06"/>
<proteinExistence type="predicted"/>
<organism evidence="1 2">
    <name type="scientific">Anaeromicrobium sediminis</name>
    <dbReference type="NCBI Taxonomy" id="1478221"/>
    <lineage>
        <taxon>Bacteria</taxon>
        <taxon>Bacillati</taxon>
        <taxon>Bacillota</taxon>
        <taxon>Clostridia</taxon>
        <taxon>Peptostreptococcales</taxon>
        <taxon>Thermotaleaceae</taxon>
        <taxon>Anaeromicrobium</taxon>
    </lineage>
</organism>